<dbReference type="SUPFAM" id="SSF49764">
    <property type="entry name" value="HSP20-like chaperones"/>
    <property type="match status" value="1"/>
</dbReference>
<evidence type="ECO:0000313" key="5">
    <source>
        <dbReference type="EMBL" id="NML59943.1"/>
    </source>
</evidence>
<sequence>MNLIRRPSPLAAYRPRTLDDPFGRMVESMVEDMFAPFTTGQQMSQWAGEGVATPRINVRETEKSFEIEAEMPGVKKEDVKVSVENQRVTIEAESKRDTEEREGENVVYSEHSARKYMRSFSLPTEVDEAAAQAHLENGMLTLSLPKKQAGAATRLTVQ</sequence>
<dbReference type="InterPro" id="IPR007052">
    <property type="entry name" value="CS_dom"/>
</dbReference>
<organism evidence="5 6">
    <name type="scientific">Massilia polaris</name>
    <dbReference type="NCBI Taxonomy" id="2728846"/>
    <lineage>
        <taxon>Bacteria</taxon>
        <taxon>Pseudomonadati</taxon>
        <taxon>Pseudomonadota</taxon>
        <taxon>Betaproteobacteria</taxon>
        <taxon>Burkholderiales</taxon>
        <taxon>Oxalobacteraceae</taxon>
        <taxon>Telluria group</taxon>
        <taxon>Massilia</taxon>
    </lineage>
</organism>
<dbReference type="PROSITE" id="PS01031">
    <property type="entry name" value="SHSP"/>
    <property type="match status" value="1"/>
</dbReference>
<dbReference type="RefSeq" id="WP_169463629.1">
    <property type="nucleotide sequence ID" value="NZ_JABBGG010000001.1"/>
</dbReference>
<dbReference type="CDD" id="cd06464">
    <property type="entry name" value="ACD_sHsps-like"/>
    <property type="match status" value="1"/>
</dbReference>
<name>A0A848HL18_9BURK</name>
<evidence type="ECO:0000259" key="3">
    <source>
        <dbReference type="PROSITE" id="PS01031"/>
    </source>
</evidence>
<comment type="caution">
    <text evidence="5">The sequence shown here is derived from an EMBL/GenBank/DDBJ whole genome shotgun (WGS) entry which is preliminary data.</text>
</comment>
<protein>
    <submittedName>
        <fullName evidence="5">Hsp20/alpha crystallin family protein</fullName>
    </submittedName>
</protein>
<evidence type="ECO:0000313" key="6">
    <source>
        <dbReference type="Proteomes" id="UP000583752"/>
    </source>
</evidence>
<comment type="similarity">
    <text evidence="1 2">Belongs to the small heat shock protein (HSP20) family.</text>
</comment>
<dbReference type="InterPro" id="IPR031107">
    <property type="entry name" value="Small_HSP"/>
</dbReference>
<accession>A0A848HL18</accession>
<dbReference type="PROSITE" id="PS51203">
    <property type="entry name" value="CS"/>
    <property type="match status" value="1"/>
</dbReference>
<dbReference type="Gene3D" id="2.60.40.790">
    <property type="match status" value="1"/>
</dbReference>
<dbReference type="PANTHER" id="PTHR11527">
    <property type="entry name" value="HEAT-SHOCK PROTEIN 20 FAMILY MEMBER"/>
    <property type="match status" value="1"/>
</dbReference>
<evidence type="ECO:0000256" key="2">
    <source>
        <dbReference type="RuleBase" id="RU003616"/>
    </source>
</evidence>
<keyword evidence="6" id="KW-1185">Reference proteome</keyword>
<feature type="domain" description="CS" evidence="4">
    <location>
        <begin position="51"/>
        <end position="156"/>
    </location>
</feature>
<dbReference type="InterPro" id="IPR002068">
    <property type="entry name" value="A-crystallin/Hsp20_dom"/>
</dbReference>
<dbReference type="Pfam" id="PF00011">
    <property type="entry name" value="HSP20"/>
    <property type="match status" value="1"/>
</dbReference>
<proteinExistence type="inferred from homology"/>
<evidence type="ECO:0000259" key="4">
    <source>
        <dbReference type="PROSITE" id="PS51203"/>
    </source>
</evidence>
<evidence type="ECO:0000256" key="1">
    <source>
        <dbReference type="PROSITE-ProRule" id="PRU00285"/>
    </source>
</evidence>
<reference evidence="5 6" key="1">
    <citation type="submission" date="2020-04" db="EMBL/GenBank/DDBJ databases">
        <title>Massilia sp. RP-1-19 isolated from soil.</title>
        <authorList>
            <person name="Dahal R.H."/>
        </authorList>
    </citation>
    <scope>NUCLEOTIDE SEQUENCE [LARGE SCALE GENOMIC DNA]</scope>
    <source>
        <strain evidence="5 6">RP-1-19</strain>
    </source>
</reference>
<gene>
    <name evidence="5" type="ORF">HHL21_02355</name>
</gene>
<dbReference type="EMBL" id="JABBGG010000001">
    <property type="protein sequence ID" value="NML59943.1"/>
    <property type="molecule type" value="Genomic_DNA"/>
</dbReference>
<dbReference type="Proteomes" id="UP000583752">
    <property type="component" value="Unassembled WGS sequence"/>
</dbReference>
<dbReference type="InterPro" id="IPR008978">
    <property type="entry name" value="HSP20-like_chaperone"/>
</dbReference>
<dbReference type="AlphaFoldDB" id="A0A848HL18"/>
<feature type="domain" description="SHSP" evidence="3">
    <location>
        <begin position="47"/>
        <end position="158"/>
    </location>
</feature>